<organism evidence="4 5">
    <name type="scientific">Maribacter flavus</name>
    <dbReference type="NCBI Taxonomy" id="1658664"/>
    <lineage>
        <taxon>Bacteria</taxon>
        <taxon>Pseudomonadati</taxon>
        <taxon>Bacteroidota</taxon>
        <taxon>Flavobacteriia</taxon>
        <taxon>Flavobacteriales</taxon>
        <taxon>Flavobacteriaceae</taxon>
        <taxon>Maribacter</taxon>
    </lineage>
</organism>
<evidence type="ECO:0000313" key="4">
    <source>
        <dbReference type="EMBL" id="KAA2219883.1"/>
    </source>
</evidence>
<gene>
    <name evidence="4" type="ORF">F0361_09935</name>
</gene>
<dbReference type="InterPro" id="IPR017850">
    <property type="entry name" value="Alkaline_phosphatase_core_sf"/>
</dbReference>
<evidence type="ECO:0000256" key="1">
    <source>
        <dbReference type="ARBA" id="ARBA00008779"/>
    </source>
</evidence>
<sequence length="550" mass="63684">MKIVKLVLVLFLFASCGEKKDVAEESLEPKKRPNIVFIISDDHAYQAISAYGGRLEQIAPTPNIDRIADEGMLFNRCLVTNSICGPSRAAILTGKYSHQNGFIDNTIGSKFDFDQQTFGELLQQAGYKTGVLGKLHLGQTPTKGFDYIDILPGQGSYYNPTFVNEEGQYQLEGYTTDIITEKAIDWIDSVKTQEQPFMLFLGHKSPHRQWQPGPEEIGMYEGVEIPEPKTLFDDYSGNREIAGMNYMSISDAMKMAQDLKITDGPQAGLTEEQQRKWDSIYKPINEEFKKANLKGDDLTRFKYQRYMRDYLACVAGVDKGVGNVLDYLKEAGLDKNTIVIYTSDQGFYLGEHGWFDKRWMYKESLRTPLIVKWQGEVKPGTVNNDLVSNLDFAETFLDIAQTDIPDDMQGKSLVPILKGNTPKDWRKAHYYHYYEHPSEHDVRRHYGITTDKYKLIHFYYDLDKWELYDLEKDPSEMNNIYGNPEYAQIQEGLHKELEELRVKYGDNDSLNQQFIEDYNERVKENPIIEYWKLSPEEMRKLYEDYQKSQK</sequence>
<feature type="domain" description="N-sulphoglucosamine sulphohydrolase C-terminal" evidence="3">
    <location>
        <begin position="350"/>
        <end position="502"/>
    </location>
</feature>
<dbReference type="PROSITE" id="PS51257">
    <property type="entry name" value="PROKAR_LIPOPROTEIN"/>
    <property type="match status" value="1"/>
</dbReference>
<dbReference type="Gene3D" id="3.40.720.10">
    <property type="entry name" value="Alkaline Phosphatase, subunit A"/>
    <property type="match status" value="1"/>
</dbReference>
<dbReference type="CDD" id="cd16031">
    <property type="entry name" value="G6S_like"/>
    <property type="match status" value="1"/>
</dbReference>
<dbReference type="GO" id="GO:0016787">
    <property type="term" value="F:hydrolase activity"/>
    <property type="evidence" value="ECO:0007669"/>
    <property type="project" value="UniProtKB-KW"/>
</dbReference>
<dbReference type="Pfam" id="PF16347">
    <property type="entry name" value="SGSH_C"/>
    <property type="match status" value="1"/>
</dbReference>
<dbReference type="InterPro" id="IPR032506">
    <property type="entry name" value="SGSH_C"/>
</dbReference>
<dbReference type="EMBL" id="VUOE01000001">
    <property type="protein sequence ID" value="KAA2219883.1"/>
    <property type="molecule type" value="Genomic_DNA"/>
</dbReference>
<comment type="similarity">
    <text evidence="1">Belongs to the sulfatase family.</text>
</comment>
<evidence type="ECO:0000259" key="3">
    <source>
        <dbReference type="Pfam" id="PF16347"/>
    </source>
</evidence>
<evidence type="ECO:0000313" key="5">
    <source>
        <dbReference type="Proteomes" id="UP000323188"/>
    </source>
</evidence>
<reference evidence="4 5" key="1">
    <citation type="submission" date="2019-09" db="EMBL/GenBank/DDBJ databases">
        <authorList>
            <person name="Khan S.A."/>
            <person name="Jeon C.O."/>
            <person name="Chun B.H."/>
            <person name="Jeong S.E."/>
        </authorList>
    </citation>
    <scope>NUCLEOTIDE SEQUENCE [LARGE SCALE GENOMIC DNA]</scope>
    <source>
        <strain evidence="4 5">KCTC 42508</strain>
    </source>
</reference>
<protein>
    <submittedName>
        <fullName evidence="4">Sulfatase</fullName>
    </submittedName>
</protein>
<dbReference type="InterPro" id="IPR024607">
    <property type="entry name" value="Sulfatase_CS"/>
</dbReference>
<dbReference type="Proteomes" id="UP000323188">
    <property type="component" value="Unassembled WGS sequence"/>
</dbReference>
<keyword evidence="2" id="KW-0378">Hydrolase</keyword>
<dbReference type="PANTHER" id="PTHR43108:SF6">
    <property type="entry name" value="N-SULPHOGLUCOSAMINE SULPHOHYDROLASE"/>
    <property type="match status" value="1"/>
</dbReference>
<dbReference type="AlphaFoldDB" id="A0A5B2U0J4"/>
<comment type="caution">
    <text evidence="4">The sequence shown here is derived from an EMBL/GenBank/DDBJ whole genome shotgun (WGS) entry which is preliminary data.</text>
</comment>
<dbReference type="PROSITE" id="PS00523">
    <property type="entry name" value="SULFATASE_1"/>
    <property type="match status" value="1"/>
</dbReference>
<name>A0A5B2U0J4_9FLAO</name>
<evidence type="ECO:0000256" key="2">
    <source>
        <dbReference type="ARBA" id="ARBA00022801"/>
    </source>
</evidence>
<accession>A0A5B2U0J4</accession>
<dbReference type="RefSeq" id="WP_154918384.1">
    <property type="nucleotide sequence ID" value="NZ_VUOE01000001.1"/>
</dbReference>
<proteinExistence type="inferred from homology"/>
<dbReference type="SUPFAM" id="SSF53649">
    <property type="entry name" value="Alkaline phosphatase-like"/>
    <property type="match status" value="1"/>
</dbReference>
<dbReference type="PANTHER" id="PTHR43108">
    <property type="entry name" value="N-ACETYLGLUCOSAMINE-6-SULFATASE FAMILY MEMBER"/>
    <property type="match status" value="1"/>
</dbReference>